<dbReference type="Pfam" id="PF14230">
    <property type="entry name" value="DUF4333"/>
    <property type="match status" value="3"/>
</dbReference>
<reference evidence="3 4" key="1">
    <citation type="submission" date="2019-07" db="EMBL/GenBank/DDBJ databases">
        <title>Whole genome shotgun sequence of Pseudonocardia sulfidoxydans NBRC 16205.</title>
        <authorList>
            <person name="Hosoyama A."/>
            <person name="Uohara A."/>
            <person name="Ohji S."/>
            <person name="Ichikawa N."/>
        </authorList>
    </citation>
    <scope>NUCLEOTIDE SEQUENCE [LARGE SCALE GENOMIC DNA]</scope>
    <source>
        <strain evidence="3 4">NBRC 16205</strain>
    </source>
</reference>
<evidence type="ECO:0000313" key="3">
    <source>
        <dbReference type="EMBL" id="GEL22783.1"/>
    </source>
</evidence>
<dbReference type="RefSeq" id="WP_147104669.1">
    <property type="nucleotide sequence ID" value="NZ_BJVJ01000012.1"/>
</dbReference>
<dbReference type="InterPro" id="IPR025637">
    <property type="entry name" value="DUF4333"/>
</dbReference>
<protein>
    <recommendedName>
        <fullName evidence="2">DUF4333 domain-containing protein</fullName>
    </recommendedName>
</protein>
<dbReference type="EMBL" id="BJVJ01000012">
    <property type="protein sequence ID" value="GEL22783.1"/>
    <property type="molecule type" value="Genomic_DNA"/>
</dbReference>
<feature type="domain" description="DUF4333" evidence="2">
    <location>
        <begin position="102"/>
        <end position="161"/>
    </location>
</feature>
<comment type="caution">
    <text evidence="3">The sequence shown here is derived from an EMBL/GenBank/DDBJ whole genome shotgun (WGS) entry which is preliminary data.</text>
</comment>
<feature type="domain" description="DUF4333" evidence="2">
    <location>
        <begin position="19"/>
        <end position="89"/>
    </location>
</feature>
<name>A0A511DEE5_9PSEU</name>
<dbReference type="OrthoDB" id="3568721at2"/>
<evidence type="ECO:0000256" key="1">
    <source>
        <dbReference type="SAM" id="SignalP"/>
    </source>
</evidence>
<dbReference type="PROSITE" id="PS51257">
    <property type="entry name" value="PROKAR_LIPOPROTEIN"/>
    <property type="match status" value="1"/>
</dbReference>
<gene>
    <name evidence="3" type="ORF">PSU4_17370</name>
</gene>
<organism evidence="3 4">
    <name type="scientific">Pseudonocardia sulfidoxydans NBRC 16205</name>
    <dbReference type="NCBI Taxonomy" id="1223511"/>
    <lineage>
        <taxon>Bacteria</taxon>
        <taxon>Bacillati</taxon>
        <taxon>Actinomycetota</taxon>
        <taxon>Actinomycetes</taxon>
        <taxon>Pseudonocardiales</taxon>
        <taxon>Pseudonocardiaceae</taxon>
        <taxon>Pseudonocardia</taxon>
    </lineage>
</organism>
<proteinExistence type="predicted"/>
<accession>A0A511DEE5</accession>
<keyword evidence="4" id="KW-1185">Reference proteome</keyword>
<keyword evidence="1" id="KW-0732">Signal</keyword>
<evidence type="ECO:0000259" key="2">
    <source>
        <dbReference type="Pfam" id="PF14230"/>
    </source>
</evidence>
<feature type="signal peptide" evidence="1">
    <location>
        <begin position="1"/>
        <end position="32"/>
    </location>
</feature>
<feature type="chain" id="PRO_5022143749" description="DUF4333 domain-containing protein" evidence="1">
    <location>
        <begin position="33"/>
        <end position="247"/>
    </location>
</feature>
<evidence type="ECO:0000313" key="4">
    <source>
        <dbReference type="Proteomes" id="UP000321685"/>
    </source>
</evidence>
<feature type="domain" description="DUF4333" evidence="2">
    <location>
        <begin position="172"/>
        <end position="235"/>
    </location>
</feature>
<sequence length="247" mass="25463">MTSRLVRFLAATGTAAAVVLGLSACGVSVAKADLAQSVTGKLSEQQVDAKNMTCPDDLKGEKGATVTCQYTTADGQPVDVVVTVDAVEGSTVNYTAKPKARPLVPAVLAKSVTSDLAKQNVQASDLTCPSELQPQNGQSIECTFTSGGQPVGAKVTVTEVQDANVSYNVELVARPVGKDLLQTTLTEQIGQAAGVSVESTTCTDDLQPQVGSRSTCTVVAPGEEVAFDVTVTAVDQGLVKFSWVPQA</sequence>
<dbReference type="AlphaFoldDB" id="A0A511DEE5"/>
<dbReference type="Proteomes" id="UP000321685">
    <property type="component" value="Unassembled WGS sequence"/>
</dbReference>